<evidence type="ECO:0000256" key="1">
    <source>
        <dbReference type="ARBA" id="ARBA00005111"/>
    </source>
</evidence>
<dbReference type="InterPro" id="IPR036655">
    <property type="entry name" value="MtmB_sf"/>
</dbReference>
<dbReference type="SUPFAM" id="SSF75098">
    <property type="entry name" value="Monomethylamine methyltransferase MtmB"/>
    <property type="match status" value="1"/>
</dbReference>
<evidence type="ECO:0000256" key="3">
    <source>
        <dbReference type="ARBA" id="ARBA00012853"/>
    </source>
</evidence>
<evidence type="ECO:0000256" key="5">
    <source>
        <dbReference type="ARBA" id="ARBA00047505"/>
    </source>
</evidence>
<comment type="similarity">
    <text evidence="2">Belongs to the monomethylamine methyltransferase family.</text>
</comment>
<dbReference type="GO" id="GO:0032259">
    <property type="term" value="P:methylation"/>
    <property type="evidence" value="ECO:0007669"/>
    <property type="project" value="InterPro"/>
</dbReference>
<dbReference type="InterPro" id="IPR008031">
    <property type="entry name" value="MtmB_MeTrfase"/>
</dbReference>
<dbReference type="Gene3D" id="3.20.20.460">
    <property type="entry name" value="Monomethylamine methyltransferase MtmB"/>
    <property type="match status" value="1"/>
</dbReference>
<dbReference type="EC" id="2.1.1.248" evidence="3"/>
<name>A0A8J8TFH8_9ARCH</name>
<evidence type="ECO:0000256" key="2">
    <source>
        <dbReference type="ARBA" id="ARBA00009675"/>
    </source>
</evidence>
<proteinExistence type="inferred from homology"/>
<dbReference type="UniPathway" id="UPA00643"/>
<sequence>MAEKALTVYDAFLRSEKGPKITENVWDNNVIPVTAVELKEKYEIDFGNKFIPTDPDLKERLFRAGIEMLVTVGILNVDTGRAIIVTEEEIRAGIRAAPKRIQLGENKDAVILEPRRSASRKKPIIQGGPTGATVSEDIFVPMIQSYAQEPIVDTIVSGVMSTVDGIPAATNTPFEVKATLAEIRAVREACSRVGRPYISI</sequence>
<dbReference type="AlphaFoldDB" id="A0A8J8TFH8"/>
<evidence type="ECO:0000313" key="6">
    <source>
        <dbReference type="EMBL" id="TQS84679.1"/>
    </source>
</evidence>
<comment type="catalytic activity">
    <reaction evidence="5">
        <text>Co(I)-[methylamine-specific corrinoid protein] + methylamine + H(+) = methyl-Co(III)-[methylamine-specific corrinoid protein] + NH4(+)</text>
        <dbReference type="Rhea" id="RHEA:26059"/>
        <dbReference type="Rhea" id="RHEA-COMP:11120"/>
        <dbReference type="Rhea" id="RHEA-COMP:11121"/>
        <dbReference type="ChEBI" id="CHEBI:15378"/>
        <dbReference type="ChEBI" id="CHEBI:28938"/>
        <dbReference type="ChEBI" id="CHEBI:59338"/>
        <dbReference type="ChEBI" id="CHEBI:85033"/>
        <dbReference type="ChEBI" id="CHEBI:85035"/>
        <dbReference type="EC" id="2.1.1.248"/>
    </reaction>
</comment>
<dbReference type="Proteomes" id="UP000752814">
    <property type="component" value="Unassembled WGS sequence"/>
</dbReference>
<protein>
    <recommendedName>
        <fullName evidence="3">[methylamine--corrinoid protein] Co-methyltransferase</fullName>
        <ecNumber evidence="3">2.1.1.248</ecNumber>
    </recommendedName>
</protein>
<reference evidence="6" key="1">
    <citation type="submission" date="2016-03" db="EMBL/GenBank/DDBJ databases">
        <authorList>
            <person name="Borrel G."/>
            <person name="Mccann A."/>
            <person name="O'Toole P.W."/>
        </authorList>
    </citation>
    <scope>NUCLEOTIDE SEQUENCE</scope>
    <source>
        <strain evidence="6">183</strain>
    </source>
</reference>
<comment type="pathway">
    <text evidence="1">One-carbon metabolism; methanogenesis from methylamine.</text>
</comment>
<organism evidence="6 7">
    <name type="scientific">Candidatus Methanomassiliicoccus intestinalis</name>
    <dbReference type="NCBI Taxonomy" id="1406512"/>
    <lineage>
        <taxon>Archaea</taxon>
        <taxon>Methanobacteriati</taxon>
        <taxon>Thermoplasmatota</taxon>
        <taxon>Thermoplasmata</taxon>
        <taxon>Methanomassiliicoccales</taxon>
        <taxon>Methanomassiliicoccaceae</taxon>
        <taxon>Methanomassiliicoccus</taxon>
    </lineage>
</organism>
<accession>A0A8J8TFH8</accession>
<dbReference type="EMBL" id="LVVT01000001">
    <property type="protein sequence ID" value="TQS84679.1"/>
    <property type="molecule type" value="Genomic_DNA"/>
</dbReference>
<dbReference type="GO" id="GO:0043852">
    <property type="term" value="F:monomethylamine methyltransferase activity"/>
    <property type="evidence" value="ECO:0007669"/>
    <property type="project" value="UniProtKB-EC"/>
</dbReference>
<comment type="caution">
    <text evidence="6">The sequence shown here is derived from an EMBL/GenBank/DDBJ whole genome shotgun (WGS) entry which is preliminary data.</text>
</comment>
<dbReference type="Pfam" id="PF05369">
    <property type="entry name" value="MtmB"/>
    <property type="match status" value="1"/>
</dbReference>
<evidence type="ECO:0000313" key="7">
    <source>
        <dbReference type="Proteomes" id="UP000752814"/>
    </source>
</evidence>
<evidence type="ECO:0000256" key="4">
    <source>
        <dbReference type="ARBA" id="ARBA00022774"/>
    </source>
</evidence>
<gene>
    <name evidence="6" type="ORF">A3207_01185</name>
</gene>
<keyword evidence="4" id="KW-0669">Pyrrolysine</keyword>